<evidence type="ECO:0000313" key="1">
    <source>
        <dbReference type="EMBL" id="KAI1899037.1"/>
    </source>
</evidence>
<proteinExistence type="predicted"/>
<name>A0A8T3DUF0_9TELE</name>
<keyword evidence="2" id="KW-1185">Reference proteome</keyword>
<dbReference type="AlphaFoldDB" id="A0A8T3DUF0"/>
<organism evidence="1 2">
    <name type="scientific">Albula goreensis</name>
    <dbReference type="NCBI Taxonomy" id="1534307"/>
    <lineage>
        <taxon>Eukaryota</taxon>
        <taxon>Metazoa</taxon>
        <taxon>Chordata</taxon>
        <taxon>Craniata</taxon>
        <taxon>Vertebrata</taxon>
        <taxon>Euteleostomi</taxon>
        <taxon>Actinopterygii</taxon>
        <taxon>Neopterygii</taxon>
        <taxon>Teleostei</taxon>
        <taxon>Albuliformes</taxon>
        <taxon>Albulidae</taxon>
        <taxon>Albula</taxon>
    </lineage>
</organism>
<gene>
    <name evidence="1" type="ORF">AGOR_G00078560</name>
</gene>
<reference evidence="1" key="1">
    <citation type="submission" date="2021-01" db="EMBL/GenBank/DDBJ databases">
        <authorList>
            <person name="Zahm M."/>
            <person name="Roques C."/>
            <person name="Cabau C."/>
            <person name="Klopp C."/>
            <person name="Donnadieu C."/>
            <person name="Jouanno E."/>
            <person name="Lampietro C."/>
            <person name="Louis A."/>
            <person name="Herpin A."/>
            <person name="Echchiki A."/>
            <person name="Berthelot C."/>
            <person name="Parey E."/>
            <person name="Roest-Crollius H."/>
            <person name="Braasch I."/>
            <person name="Postlethwait J."/>
            <person name="Bobe J."/>
            <person name="Montfort J."/>
            <person name="Bouchez O."/>
            <person name="Begum T."/>
            <person name="Mejri S."/>
            <person name="Adams A."/>
            <person name="Chen W.-J."/>
            <person name="Guiguen Y."/>
        </authorList>
    </citation>
    <scope>NUCLEOTIDE SEQUENCE</scope>
    <source>
        <tissue evidence="1">Blood</tissue>
    </source>
</reference>
<evidence type="ECO:0000313" key="2">
    <source>
        <dbReference type="Proteomes" id="UP000829720"/>
    </source>
</evidence>
<protein>
    <submittedName>
        <fullName evidence="1">Uncharacterized protein</fullName>
    </submittedName>
</protein>
<comment type="caution">
    <text evidence="1">The sequence shown here is derived from an EMBL/GenBank/DDBJ whole genome shotgun (WGS) entry which is preliminary data.</text>
</comment>
<sequence>MIDVCLKPGRTRPFLNTAASRPSIIPRTRHQRGEPRAPLCKQGFLGCQEFVYQRGRAAESTPQASPPIFLSASTQAPIATACVSCLAFPQSIMGSLIMRPLLPVLSDGEVVNNLRALLRPPSMAPHSAGGGGTREEGAGGPDDVVSCRGACQSGSVTLCLMAGSPEGKSHPSCLRGHRGSAVTYRSKALGVGVGGTCCVFARLCIRVSNAPSLPSSFPARTSHLSASCQDLQISSRGPSGLQWSSTSWIYRAP</sequence>
<dbReference type="Proteomes" id="UP000829720">
    <property type="component" value="Unassembled WGS sequence"/>
</dbReference>
<dbReference type="EMBL" id="JAERUA010000006">
    <property type="protein sequence ID" value="KAI1899037.1"/>
    <property type="molecule type" value="Genomic_DNA"/>
</dbReference>
<accession>A0A8T3DUF0</accession>